<dbReference type="GO" id="GO:0005351">
    <property type="term" value="F:carbohydrate:proton symporter activity"/>
    <property type="evidence" value="ECO:0007669"/>
    <property type="project" value="TreeGrafter"/>
</dbReference>
<keyword evidence="10" id="KW-1185">Reference proteome</keyword>
<feature type="region of interest" description="Disordered" evidence="6">
    <location>
        <begin position="1"/>
        <end position="25"/>
    </location>
</feature>
<comment type="similarity">
    <text evidence="2">Belongs to the major facilitator superfamily. Sugar transporter (TC 2.A.1.1) family.</text>
</comment>
<dbReference type="InterPro" id="IPR036259">
    <property type="entry name" value="MFS_trans_sf"/>
</dbReference>
<dbReference type="PANTHER" id="PTHR48022:SF41">
    <property type="entry name" value="MAJOR FACILITATOR SUPERFAMILY (MFS) PROFILE DOMAIN-CONTAINING PROTEIN"/>
    <property type="match status" value="1"/>
</dbReference>
<feature type="transmembrane region" description="Helical" evidence="7">
    <location>
        <begin position="394"/>
        <end position="413"/>
    </location>
</feature>
<evidence type="ECO:0000256" key="3">
    <source>
        <dbReference type="ARBA" id="ARBA00022692"/>
    </source>
</evidence>
<dbReference type="EMBL" id="JAAVMX010000006">
    <property type="protein sequence ID" value="KAF4507311.1"/>
    <property type="molecule type" value="Genomic_DNA"/>
</dbReference>
<keyword evidence="3 7" id="KW-0812">Transmembrane</keyword>
<feature type="transmembrane region" description="Helical" evidence="7">
    <location>
        <begin position="338"/>
        <end position="358"/>
    </location>
</feature>
<evidence type="ECO:0000256" key="5">
    <source>
        <dbReference type="ARBA" id="ARBA00023136"/>
    </source>
</evidence>
<feature type="transmembrane region" description="Helical" evidence="7">
    <location>
        <begin position="467"/>
        <end position="485"/>
    </location>
</feature>
<sequence length="623" mass="68064">MAADSEVPASKASVHGRRDELTPVESDPDAHLTLWQAIKKWRRVVLYCVGLTSGILMFGYDYVIVGTTSAMPSFQKDFGERLAGRWILPSLWLGLWTLASPAVSILSSLAAGWFQDWYGRRACLALGSFLSAAAVAICYVSNLPSDIGQRRGLFLAGKGFQGGAIGIVMTTTQTYMSEIAPPILRGPLLAFFPTFALLGQLIGAAVIFGCLELDNGYVLCFASQWPFSAVPLLMAFLIPESPTFLVRKNKLQLAYKAQERLSSSGADARQTIETIRRNIEHEKRTARARYTDCFRGTNRRRSLIVMFASLLPQMFGLTLLAKGSYFCQVVGMDSSTSVLVLILGLVCGLVANLSSVWISSRVERRRLILISLAIITVLWAALGIAGIWGGPAVVWYTAVTMILVVVVAGLGVWPASYTVGSETSSLHLRARSQGVGWLTSGFGASLFGFALPYIFNPDKGNLKAKTGFVFAGLCAIAFVVSFLCVPDMKGRTASEIDRMFEDRLPTRQFRKWSNDDASSRDMSRDAGGSELRAVARLASDDTLVGNHIATSSVLRETHDWLAALPASVDFVEPEIGMMAQAAVRSGIRFGYLHLISDKVAEKYAEDLSNERMQRRRVSEIEAL</sequence>
<feature type="transmembrane region" description="Helical" evidence="7">
    <location>
        <begin position="44"/>
        <end position="66"/>
    </location>
</feature>
<evidence type="ECO:0000313" key="10">
    <source>
        <dbReference type="Proteomes" id="UP000557566"/>
    </source>
</evidence>
<dbReference type="AlphaFoldDB" id="A0A8H4PNK5"/>
<feature type="transmembrane region" description="Helical" evidence="7">
    <location>
        <begin position="188"/>
        <end position="209"/>
    </location>
</feature>
<keyword evidence="5 7" id="KW-0472">Membrane</keyword>
<evidence type="ECO:0000256" key="7">
    <source>
        <dbReference type="SAM" id="Phobius"/>
    </source>
</evidence>
<evidence type="ECO:0000313" key="9">
    <source>
        <dbReference type="EMBL" id="KAF4507311.1"/>
    </source>
</evidence>
<dbReference type="PROSITE" id="PS50850">
    <property type="entry name" value="MFS"/>
    <property type="match status" value="1"/>
</dbReference>
<dbReference type="GO" id="GO:0016020">
    <property type="term" value="C:membrane"/>
    <property type="evidence" value="ECO:0007669"/>
    <property type="project" value="UniProtKB-SubCell"/>
</dbReference>
<feature type="transmembrane region" description="Helical" evidence="7">
    <location>
        <begin position="367"/>
        <end position="388"/>
    </location>
</feature>
<evidence type="ECO:0000256" key="6">
    <source>
        <dbReference type="SAM" id="MobiDB-lite"/>
    </source>
</evidence>
<feature type="transmembrane region" description="Helical" evidence="7">
    <location>
        <begin position="303"/>
        <end position="326"/>
    </location>
</feature>
<dbReference type="FunFam" id="1.20.1250.20:FF:000078">
    <property type="entry name" value="MFS maltose transporter, putative"/>
    <property type="match status" value="1"/>
</dbReference>
<accession>A0A8H4PNK5</accession>
<dbReference type="InterPro" id="IPR005828">
    <property type="entry name" value="MFS_sugar_transport-like"/>
</dbReference>
<feature type="transmembrane region" description="Helical" evidence="7">
    <location>
        <begin position="86"/>
        <end position="110"/>
    </location>
</feature>
<dbReference type="Gene3D" id="1.20.1250.20">
    <property type="entry name" value="MFS general substrate transporter like domains"/>
    <property type="match status" value="1"/>
</dbReference>
<reference evidence="9 10" key="1">
    <citation type="journal article" date="2020" name="Genome Biol. Evol.">
        <title>A new high-quality draft genome assembly of the Chinese cordyceps Ophiocordyceps sinensis.</title>
        <authorList>
            <person name="Shu R."/>
            <person name="Zhang J."/>
            <person name="Meng Q."/>
            <person name="Zhang H."/>
            <person name="Zhou G."/>
            <person name="Li M."/>
            <person name="Wu P."/>
            <person name="Zhao Y."/>
            <person name="Chen C."/>
            <person name="Qin Q."/>
        </authorList>
    </citation>
    <scope>NUCLEOTIDE SEQUENCE [LARGE SCALE GENOMIC DNA]</scope>
    <source>
        <strain evidence="9 10">IOZ07</strain>
    </source>
</reference>
<dbReference type="PANTHER" id="PTHR48022">
    <property type="entry name" value="PLASTIDIC GLUCOSE TRANSPORTER 4"/>
    <property type="match status" value="1"/>
</dbReference>
<proteinExistence type="inferred from homology"/>
<evidence type="ECO:0000256" key="2">
    <source>
        <dbReference type="ARBA" id="ARBA00010992"/>
    </source>
</evidence>
<dbReference type="SUPFAM" id="SSF103473">
    <property type="entry name" value="MFS general substrate transporter"/>
    <property type="match status" value="1"/>
</dbReference>
<evidence type="ECO:0000256" key="1">
    <source>
        <dbReference type="ARBA" id="ARBA00004141"/>
    </source>
</evidence>
<dbReference type="Proteomes" id="UP000557566">
    <property type="component" value="Unassembled WGS sequence"/>
</dbReference>
<dbReference type="InterPro" id="IPR020846">
    <property type="entry name" value="MFS_dom"/>
</dbReference>
<protein>
    <recommendedName>
        <fullName evidence="8">Major facilitator superfamily (MFS) profile domain-containing protein</fullName>
    </recommendedName>
</protein>
<dbReference type="InterPro" id="IPR050360">
    <property type="entry name" value="MFS_Sugar_Transporters"/>
</dbReference>
<comment type="caution">
    <text evidence="9">The sequence shown here is derived from an EMBL/GenBank/DDBJ whole genome shotgun (WGS) entry which is preliminary data.</text>
</comment>
<evidence type="ECO:0000259" key="8">
    <source>
        <dbReference type="PROSITE" id="PS50850"/>
    </source>
</evidence>
<feature type="transmembrane region" description="Helical" evidence="7">
    <location>
        <begin position="122"/>
        <end position="142"/>
    </location>
</feature>
<feature type="domain" description="Major facilitator superfamily (MFS) profile" evidence="8">
    <location>
        <begin position="47"/>
        <end position="489"/>
    </location>
</feature>
<organism evidence="9 10">
    <name type="scientific">Ophiocordyceps sinensis</name>
    <dbReference type="NCBI Taxonomy" id="72228"/>
    <lineage>
        <taxon>Eukaryota</taxon>
        <taxon>Fungi</taxon>
        <taxon>Dikarya</taxon>
        <taxon>Ascomycota</taxon>
        <taxon>Pezizomycotina</taxon>
        <taxon>Sordariomycetes</taxon>
        <taxon>Hypocreomycetidae</taxon>
        <taxon>Hypocreales</taxon>
        <taxon>Ophiocordycipitaceae</taxon>
        <taxon>Ophiocordyceps</taxon>
    </lineage>
</organism>
<evidence type="ECO:0000256" key="4">
    <source>
        <dbReference type="ARBA" id="ARBA00022989"/>
    </source>
</evidence>
<keyword evidence="4 7" id="KW-1133">Transmembrane helix</keyword>
<gene>
    <name evidence="9" type="ORF">G6O67_005964</name>
</gene>
<dbReference type="OrthoDB" id="6612291at2759"/>
<name>A0A8H4PNK5_9HYPO</name>
<dbReference type="Pfam" id="PF00083">
    <property type="entry name" value="Sugar_tr"/>
    <property type="match status" value="1"/>
</dbReference>
<comment type="subcellular location">
    <subcellularLocation>
        <location evidence="1">Membrane</location>
        <topology evidence="1">Multi-pass membrane protein</topology>
    </subcellularLocation>
</comment>
<feature type="transmembrane region" description="Helical" evidence="7">
    <location>
        <begin position="154"/>
        <end position="176"/>
    </location>
</feature>
<feature type="transmembrane region" description="Helical" evidence="7">
    <location>
        <begin position="434"/>
        <end position="455"/>
    </location>
</feature>
<feature type="transmembrane region" description="Helical" evidence="7">
    <location>
        <begin position="215"/>
        <end position="238"/>
    </location>
</feature>